<name>A0A3E0HI93_9PSEU</name>
<keyword evidence="2" id="KW-1185">Reference proteome</keyword>
<proteinExistence type="predicted"/>
<reference evidence="1 2" key="1">
    <citation type="submission" date="2018-08" db="EMBL/GenBank/DDBJ databases">
        <title>Genomic Encyclopedia of Archaeal and Bacterial Type Strains, Phase II (KMG-II): from individual species to whole genera.</title>
        <authorList>
            <person name="Goeker M."/>
        </authorList>
    </citation>
    <scope>NUCLEOTIDE SEQUENCE [LARGE SCALE GENOMIC DNA]</scope>
    <source>
        <strain evidence="1 2">DSM 45791</strain>
    </source>
</reference>
<dbReference type="RefSeq" id="WP_170217681.1">
    <property type="nucleotide sequence ID" value="NZ_CP144375.1"/>
</dbReference>
<organism evidence="1 2">
    <name type="scientific">Kutzneria buriramensis</name>
    <dbReference type="NCBI Taxonomy" id="1045776"/>
    <lineage>
        <taxon>Bacteria</taxon>
        <taxon>Bacillati</taxon>
        <taxon>Actinomycetota</taxon>
        <taxon>Actinomycetes</taxon>
        <taxon>Pseudonocardiales</taxon>
        <taxon>Pseudonocardiaceae</taxon>
        <taxon>Kutzneria</taxon>
    </lineage>
</organism>
<evidence type="ECO:0000313" key="2">
    <source>
        <dbReference type="Proteomes" id="UP000256269"/>
    </source>
</evidence>
<dbReference type="AlphaFoldDB" id="A0A3E0HI93"/>
<evidence type="ECO:0000313" key="1">
    <source>
        <dbReference type="EMBL" id="REH46161.1"/>
    </source>
</evidence>
<comment type="caution">
    <text evidence="1">The sequence shown here is derived from an EMBL/GenBank/DDBJ whole genome shotgun (WGS) entry which is preliminary data.</text>
</comment>
<accession>A0A3E0HI93</accession>
<protein>
    <submittedName>
        <fullName evidence="1">Uncharacterized protein</fullName>
    </submittedName>
</protein>
<sequence>MDVPGTHFTLLDEGNVAGVFEAIEQWVARHGLLGGTFVGNFTGGE</sequence>
<dbReference type="Proteomes" id="UP000256269">
    <property type="component" value="Unassembled WGS sequence"/>
</dbReference>
<dbReference type="EMBL" id="QUNO01000007">
    <property type="protein sequence ID" value="REH46161.1"/>
    <property type="molecule type" value="Genomic_DNA"/>
</dbReference>
<gene>
    <name evidence="1" type="ORF">BCF44_107294</name>
</gene>